<dbReference type="Pfam" id="PF11984">
    <property type="entry name" value="DUF3485"/>
    <property type="match status" value="1"/>
</dbReference>
<evidence type="ECO:0000313" key="4">
    <source>
        <dbReference type="Proteomes" id="UP000020218"/>
    </source>
</evidence>
<feature type="domain" description="Methanolan biosynthesis EpsI" evidence="2">
    <location>
        <begin position="9"/>
        <end position="215"/>
    </location>
</feature>
<dbReference type="NCBIfam" id="NF045609">
    <property type="entry name" value="EpsI_type_B"/>
    <property type="match status" value="1"/>
</dbReference>
<keyword evidence="4" id="KW-1185">Reference proteome</keyword>
<dbReference type="STRING" id="1454001.AW08_00837"/>
<keyword evidence="1" id="KW-0732">Signal</keyword>
<evidence type="ECO:0000313" key="3">
    <source>
        <dbReference type="EMBL" id="EXI69011.1"/>
    </source>
</evidence>
<feature type="signal peptide" evidence="1">
    <location>
        <begin position="1"/>
        <end position="23"/>
    </location>
</feature>
<protein>
    <submittedName>
        <fullName evidence="3">EpsI family protein</fullName>
    </submittedName>
</protein>
<proteinExistence type="predicted"/>
<sequence>MKPCLRHVILLLLMLAASGLAIALKPTQRIAEHGPRIDLAASIPQRFGDWTIDPLLIPVTVSPDVQERLDAIYDQTLARTYVNSQGQRVMLSIAYGGDQGSDKTQVHRPEFCYTAQGFQLSKSVENEVAMTAGMLPVRRLVAAQGKRNEPITYWITVGDQVTLPGISRKLLQIRYGITGKVPDGMLVRVSSISDQEASAYALHDEFIRDLLAATTAEDRIRLAGRATR</sequence>
<dbReference type="EMBL" id="JFAX01000003">
    <property type="protein sequence ID" value="EXI69011.1"/>
    <property type="molecule type" value="Genomic_DNA"/>
</dbReference>
<feature type="chain" id="PRO_5001461008" evidence="1">
    <location>
        <begin position="24"/>
        <end position="228"/>
    </location>
</feature>
<evidence type="ECO:0000256" key="1">
    <source>
        <dbReference type="SAM" id="SignalP"/>
    </source>
</evidence>
<organism evidence="3 4">
    <name type="scientific">Candidatus Accumulibacter adjunctus</name>
    <dbReference type="NCBI Taxonomy" id="1454001"/>
    <lineage>
        <taxon>Bacteria</taxon>
        <taxon>Pseudomonadati</taxon>
        <taxon>Pseudomonadota</taxon>
        <taxon>Betaproteobacteria</taxon>
        <taxon>Candidatus Accumulibacter</taxon>
    </lineage>
</organism>
<accession>A0A011N2B6</accession>
<gene>
    <name evidence="3" type="ORF">AW08_00837</name>
</gene>
<dbReference type="InterPro" id="IPR054653">
    <property type="entry name" value="EpsI_type_B_pred"/>
</dbReference>
<dbReference type="Proteomes" id="UP000020218">
    <property type="component" value="Unassembled WGS sequence"/>
</dbReference>
<dbReference type="AlphaFoldDB" id="A0A011N2B6"/>
<reference evidence="3" key="1">
    <citation type="submission" date="2014-02" db="EMBL/GenBank/DDBJ databases">
        <title>Expanding our view of genomic diversity in Candidatus Accumulibacter clades.</title>
        <authorList>
            <person name="Skennerton C.T."/>
            <person name="Barr J.J."/>
            <person name="Slater F.R."/>
            <person name="Bond P.L."/>
            <person name="Tyson G.W."/>
        </authorList>
    </citation>
    <scope>NUCLEOTIDE SEQUENCE [LARGE SCALE GENOMIC DNA]</scope>
</reference>
<evidence type="ECO:0000259" key="2">
    <source>
        <dbReference type="Pfam" id="PF11984"/>
    </source>
</evidence>
<dbReference type="NCBIfam" id="TIGR02914">
    <property type="entry name" value="EpsI_fam"/>
    <property type="match status" value="1"/>
</dbReference>
<dbReference type="PATRIC" id="fig|1454001.3.peg.783"/>
<comment type="caution">
    <text evidence="3">The sequence shown here is derived from an EMBL/GenBank/DDBJ whole genome shotgun (WGS) entry which is preliminary data.</text>
</comment>
<name>A0A011N2B6_9PROT</name>
<dbReference type="InterPro" id="IPR014263">
    <property type="entry name" value="Methanolan_biosynth_EpsI"/>
</dbReference>